<dbReference type="AlphaFoldDB" id="A0AA86P070"/>
<evidence type="ECO:0000313" key="1">
    <source>
        <dbReference type="EMBL" id="CAI9928608.1"/>
    </source>
</evidence>
<proteinExistence type="predicted"/>
<evidence type="ECO:0000313" key="3">
    <source>
        <dbReference type="Proteomes" id="UP001642409"/>
    </source>
</evidence>
<reference evidence="1" key="1">
    <citation type="submission" date="2023-06" db="EMBL/GenBank/DDBJ databases">
        <authorList>
            <person name="Kurt Z."/>
        </authorList>
    </citation>
    <scope>NUCLEOTIDE SEQUENCE</scope>
</reference>
<protein>
    <submittedName>
        <fullName evidence="2">Hypothetical_protein</fullName>
    </submittedName>
</protein>
<dbReference type="Proteomes" id="UP001642409">
    <property type="component" value="Unassembled WGS sequence"/>
</dbReference>
<keyword evidence="3" id="KW-1185">Reference proteome</keyword>
<dbReference type="EMBL" id="CAXDID020000250">
    <property type="protein sequence ID" value="CAL6064346.1"/>
    <property type="molecule type" value="Genomic_DNA"/>
</dbReference>
<gene>
    <name evidence="1" type="ORF">HINF_LOCUS16253</name>
    <name evidence="2" type="ORF">HINF_LOCUS51309</name>
</gene>
<comment type="caution">
    <text evidence="1">The sequence shown here is derived from an EMBL/GenBank/DDBJ whole genome shotgun (WGS) entry which is preliminary data.</text>
</comment>
<organism evidence="1">
    <name type="scientific">Hexamita inflata</name>
    <dbReference type="NCBI Taxonomy" id="28002"/>
    <lineage>
        <taxon>Eukaryota</taxon>
        <taxon>Metamonada</taxon>
        <taxon>Diplomonadida</taxon>
        <taxon>Hexamitidae</taxon>
        <taxon>Hexamitinae</taxon>
        <taxon>Hexamita</taxon>
    </lineage>
</organism>
<accession>A0AA86P070</accession>
<dbReference type="EMBL" id="CATOUU010000409">
    <property type="protein sequence ID" value="CAI9928608.1"/>
    <property type="molecule type" value="Genomic_DNA"/>
</dbReference>
<reference evidence="2 3" key="2">
    <citation type="submission" date="2024-07" db="EMBL/GenBank/DDBJ databases">
        <authorList>
            <person name="Akdeniz Z."/>
        </authorList>
    </citation>
    <scope>NUCLEOTIDE SEQUENCE [LARGE SCALE GENOMIC DNA]</scope>
</reference>
<name>A0AA86P070_9EUKA</name>
<sequence>MTFVKKQNYGAHADSKLFANFPPHYVRKSPNLRDDRQIFLNIAFTGTRNADIKDANNAFYGFKNTGGCSLTRKAPTAGCLSEQVVTISICVNIVTWAVILERALDSCQIQI</sequence>
<evidence type="ECO:0000313" key="2">
    <source>
        <dbReference type="EMBL" id="CAL6064346.1"/>
    </source>
</evidence>